<dbReference type="GO" id="GO:0016740">
    <property type="term" value="F:transferase activity"/>
    <property type="evidence" value="ECO:0007669"/>
    <property type="project" value="UniProtKB-KW"/>
</dbReference>
<dbReference type="OrthoDB" id="9784302at2"/>
<dbReference type="Proteomes" id="UP000282971">
    <property type="component" value="Unassembled WGS sequence"/>
</dbReference>
<comment type="caution">
    <text evidence="2">The sequence shown here is derived from an EMBL/GenBank/DDBJ whole genome shotgun (WGS) entry which is preliminary data.</text>
</comment>
<evidence type="ECO:0000259" key="1">
    <source>
        <dbReference type="PROSITE" id="PS50206"/>
    </source>
</evidence>
<proteinExistence type="predicted"/>
<dbReference type="EMBL" id="SACN01000003">
    <property type="protein sequence ID" value="RVT90284.1"/>
    <property type="molecule type" value="Genomic_DNA"/>
</dbReference>
<dbReference type="Pfam" id="PF09828">
    <property type="entry name" value="ChrB_C"/>
    <property type="match status" value="1"/>
</dbReference>
<sequence>MPAYNAIAASKLDRLVGTPAAPLIIDLRDQPREIIPGSIPRSPDNALDWADPVDQPILLVDADGAGPAAAVAALLRSDGRAAEILDGGFEAWRSAGGITVCLDHLPPRHDDGGTWWVTRARPKIDRIACPWLIRRFVDPQARFLYVSPGDVLSVAVSQGAEPFDLSDDRVFWSHRDGRCTFDLMIEAFGLDTHEPLTRLAAIVRGADTDTLDIAPEAAGLLAISLGLSRSFSDDHAQLEAGMAVYDALYRWSRDAQGEKHDWTSHQPARARS</sequence>
<dbReference type="InterPro" id="IPR036873">
    <property type="entry name" value="Rhodanese-like_dom_sf"/>
</dbReference>
<accession>A0A437LY85</accession>
<dbReference type="PROSITE" id="PS50206">
    <property type="entry name" value="RHODANESE_3"/>
    <property type="match status" value="1"/>
</dbReference>
<reference evidence="2 3" key="1">
    <citation type="submission" date="2019-01" db="EMBL/GenBank/DDBJ databases">
        <authorList>
            <person name="Chen W.-M."/>
        </authorList>
    </citation>
    <scope>NUCLEOTIDE SEQUENCE [LARGE SCALE GENOMIC DNA]</scope>
    <source>
        <strain evidence="2 3">CCP-7</strain>
    </source>
</reference>
<gene>
    <name evidence="2" type="ORF">EOD43_18575</name>
</gene>
<dbReference type="AlphaFoldDB" id="A0A437LY85"/>
<dbReference type="SUPFAM" id="SSF52821">
    <property type="entry name" value="Rhodanese/Cell cycle control phosphatase"/>
    <property type="match status" value="1"/>
</dbReference>
<protein>
    <submittedName>
        <fullName evidence="2">Sulfurtransferase</fullName>
    </submittedName>
</protein>
<name>A0A437LY85_9SPHN</name>
<dbReference type="Pfam" id="PF00581">
    <property type="entry name" value="Rhodanese"/>
    <property type="match status" value="1"/>
</dbReference>
<dbReference type="InterPro" id="IPR018634">
    <property type="entry name" value="ChrB_C"/>
</dbReference>
<evidence type="ECO:0000313" key="2">
    <source>
        <dbReference type="EMBL" id="RVT90284.1"/>
    </source>
</evidence>
<keyword evidence="2" id="KW-0808">Transferase</keyword>
<dbReference type="RefSeq" id="WP_127745540.1">
    <property type="nucleotide sequence ID" value="NZ_SACN01000003.1"/>
</dbReference>
<evidence type="ECO:0000313" key="3">
    <source>
        <dbReference type="Proteomes" id="UP000282971"/>
    </source>
</evidence>
<organism evidence="2 3">
    <name type="scientific">Sphingomonas crocodyli</name>
    <dbReference type="NCBI Taxonomy" id="1979270"/>
    <lineage>
        <taxon>Bacteria</taxon>
        <taxon>Pseudomonadati</taxon>
        <taxon>Pseudomonadota</taxon>
        <taxon>Alphaproteobacteria</taxon>
        <taxon>Sphingomonadales</taxon>
        <taxon>Sphingomonadaceae</taxon>
        <taxon>Sphingomonas</taxon>
    </lineage>
</organism>
<feature type="domain" description="Rhodanese" evidence="1">
    <location>
        <begin position="18"/>
        <end position="101"/>
    </location>
</feature>
<dbReference type="InterPro" id="IPR001763">
    <property type="entry name" value="Rhodanese-like_dom"/>
</dbReference>
<keyword evidence="3" id="KW-1185">Reference proteome</keyword>
<dbReference type="Gene3D" id="3.40.250.10">
    <property type="entry name" value="Rhodanese-like domain"/>
    <property type="match status" value="1"/>
</dbReference>